<dbReference type="KEGG" id="pbv:AR543_18325"/>
<dbReference type="SUPFAM" id="SSF52283">
    <property type="entry name" value="Formate/glycerate dehydrogenase catalytic domain-like"/>
    <property type="match status" value="1"/>
</dbReference>
<dbReference type="STRING" id="1616788.AR543_18325"/>
<dbReference type="PANTHER" id="PTHR43761:SF1">
    <property type="entry name" value="D-ISOMER SPECIFIC 2-HYDROXYACID DEHYDROGENASE CATALYTIC DOMAIN-CONTAINING PROTEIN-RELATED"/>
    <property type="match status" value="1"/>
</dbReference>
<feature type="domain" description="D-isomer specific 2-hydroxyacid dehydrogenase NAD-binding" evidence="6">
    <location>
        <begin position="113"/>
        <end position="291"/>
    </location>
</feature>
<evidence type="ECO:0000256" key="2">
    <source>
        <dbReference type="ARBA" id="ARBA00023002"/>
    </source>
</evidence>
<gene>
    <name evidence="7" type="ORF">AR543_18325</name>
</gene>
<dbReference type="GO" id="GO:0006564">
    <property type="term" value="P:L-serine biosynthetic process"/>
    <property type="evidence" value="ECO:0007669"/>
    <property type="project" value="UniProtKB-ARBA"/>
</dbReference>
<evidence type="ECO:0000259" key="6">
    <source>
        <dbReference type="Pfam" id="PF02826"/>
    </source>
</evidence>
<dbReference type="InterPro" id="IPR006139">
    <property type="entry name" value="D-isomer_2_OHA_DH_cat_dom"/>
</dbReference>
<evidence type="ECO:0000313" key="8">
    <source>
        <dbReference type="Proteomes" id="UP000078148"/>
    </source>
</evidence>
<dbReference type="RefSeq" id="WP_060535870.1">
    <property type="nucleotide sequence ID" value="NZ_CP013023.1"/>
</dbReference>
<protein>
    <submittedName>
        <fullName evidence="7">Hydroxyacid dehydrogenase</fullName>
    </submittedName>
</protein>
<dbReference type="Gene3D" id="3.40.50.720">
    <property type="entry name" value="NAD(P)-binding Rossmann-like Domain"/>
    <property type="match status" value="2"/>
</dbReference>
<organism evidence="7 8">
    <name type="scientific">Paenibacillus bovis</name>
    <dbReference type="NCBI Taxonomy" id="1616788"/>
    <lineage>
        <taxon>Bacteria</taxon>
        <taxon>Bacillati</taxon>
        <taxon>Bacillota</taxon>
        <taxon>Bacilli</taxon>
        <taxon>Bacillales</taxon>
        <taxon>Paenibacillaceae</taxon>
        <taxon>Paenibacillus</taxon>
    </lineage>
</organism>
<dbReference type="InterPro" id="IPR029753">
    <property type="entry name" value="D-isomer_DH_CS"/>
</dbReference>
<feature type="domain" description="D-isomer specific 2-hydroxyacid dehydrogenase catalytic" evidence="5">
    <location>
        <begin position="3"/>
        <end position="297"/>
    </location>
</feature>
<dbReference type="GO" id="GO:0051287">
    <property type="term" value="F:NAD binding"/>
    <property type="evidence" value="ECO:0007669"/>
    <property type="project" value="InterPro"/>
</dbReference>
<keyword evidence="2 4" id="KW-0560">Oxidoreductase</keyword>
<dbReference type="PROSITE" id="PS00670">
    <property type="entry name" value="D_2_HYDROXYACID_DH_2"/>
    <property type="match status" value="1"/>
</dbReference>
<sequence length="342" mass="38390">MKILITAPYNERGRQQLAEQFGEVIYRCWKEHGQAYQEQELIQLLQETEADGLIAELDQVTAHVLNEVPSLKFIGVCRGTPSNVDVQLATERGIPVFYTPARNAQAVAEMVVGSLITLLRNVIPSSQWLEAEQWQSGSLTAYLKFKGNELAGKKVGMVGFGAVAQRTAGILRSFPCDIQYYDPYVTSPDPRDRKLTLEALFADSDIVSIHLPVTKETRGLIGEELLSRMQPDSILVNTARSVVVKHRDLVHLLEQKRIRGAIIDVFDQEPPLPQDYELIRLPNVLAIPHLAGATYEVEDHHVEIMNQALLQWFVKNDHSVRTLYNKAILEANSNDTASISRI</sequence>
<dbReference type="EMBL" id="CP013023">
    <property type="protein sequence ID" value="ANF97775.1"/>
    <property type="molecule type" value="Genomic_DNA"/>
</dbReference>
<evidence type="ECO:0000313" key="7">
    <source>
        <dbReference type="EMBL" id="ANF97775.1"/>
    </source>
</evidence>
<dbReference type="OrthoDB" id="9805416at2"/>
<dbReference type="FunFam" id="3.40.50.720:FF:000041">
    <property type="entry name" value="D-3-phosphoglycerate dehydrogenase"/>
    <property type="match status" value="1"/>
</dbReference>
<dbReference type="Proteomes" id="UP000078148">
    <property type="component" value="Chromosome"/>
</dbReference>
<proteinExistence type="inferred from homology"/>
<accession>A0A172ZJF2</accession>
<name>A0A172ZJF2_9BACL</name>
<dbReference type="Pfam" id="PF00389">
    <property type="entry name" value="2-Hacid_dh"/>
    <property type="match status" value="1"/>
</dbReference>
<evidence type="ECO:0000256" key="3">
    <source>
        <dbReference type="ARBA" id="ARBA00023027"/>
    </source>
</evidence>
<dbReference type="AlphaFoldDB" id="A0A172ZJF2"/>
<keyword evidence="3" id="KW-0520">NAD</keyword>
<reference evidence="7 8" key="2">
    <citation type="journal article" date="2016" name="Int. J. Syst. Evol. Microbiol.">
        <title>Paenibacillus bovis sp. nov., isolated from raw yak (Bos grunniens) milk.</title>
        <authorList>
            <person name="Gao C."/>
            <person name="Han J."/>
            <person name="Liu Z."/>
            <person name="Xu X."/>
            <person name="Hang F."/>
            <person name="Wu Z."/>
        </authorList>
    </citation>
    <scope>NUCLEOTIDE SEQUENCE [LARGE SCALE GENOMIC DNA]</scope>
    <source>
        <strain evidence="7 8">BD3526</strain>
    </source>
</reference>
<dbReference type="InterPro" id="IPR006140">
    <property type="entry name" value="D-isomer_DH_NAD-bd"/>
</dbReference>
<evidence type="ECO:0000256" key="4">
    <source>
        <dbReference type="RuleBase" id="RU003719"/>
    </source>
</evidence>
<dbReference type="InterPro" id="IPR050418">
    <property type="entry name" value="D-iso_2-hydroxyacid_DH_PdxB"/>
</dbReference>
<evidence type="ECO:0000259" key="5">
    <source>
        <dbReference type="Pfam" id="PF00389"/>
    </source>
</evidence>
<comment type="similarity">
    <text evidence="1 4">Belongs to the D-isomer specific 2-hydroxyacid dehydrogenase family.</text>
</comment>
<dbReference type="CDD" id="cd12171">
    <property type="entry name" value="2-Hacid_dh_10"/>
    <property type="match status" value="1"/>
</dbReference>
<dbReference type="Pfam" id="PF02826">
    <property type="entry name" value="2-Hacid_dh_C"/>
    <property type="match status" value="1"/>
</dbReference>
<dbReference type="PANTHER" id="PTHR43761">
    <property type="entry name" value="D-ISOMER SPECIFIC 2-HYDROXYACID DEHYDROGENASE FAMILY PROTEIN (AFU_ORTHOLOGUE AFUA_1G13630)"/>
    <property type="match status" value="1"/>
</dbReference>
<keyword evidence="8" id="KW-1185">Reference proteome</keyword>
<dbReference type="SUPFAM" id="SSF51735">
    <property type="entry name" value="NAD(P)-binding Rossmann-fold domains"/>
    <property type="match status" value="1"/>
</dbReference>
<dbReference type="InterPro" id="IPR036291">
    <property type="entry name" value="NAD(P)-bd_dom_sf"/>
</dbReference>
<evidence type="ECO:0000256" key="1">
    <source>
        <dbReference type="ARBA" id="ARBA00005854"/>
    </source>
</evidence>
<reference evidence="8" key="1">
    <citation type="submission" date="2015-10" db="EMBL/GenBank/DDBJ databases">
        <title>Genome of Paenibacillus bovis sp. nov.</title>
        <authorList>
            <person name="Wu Z."/>
            <person name="Gao C."/>
            <person name="Liu Z."/>
            <person name="Zheng H."/>
        </authorList>
    </citation>
    <scope>NUCLEOTIDE SEQUENCE [LARGE SCALE GENOMIC DNA]</scope>
    <source>
        <strain evidence="8">BD3526</strain>
    </source>
</reference>
<dbReference type="GO" id="GO:0004617">
    <property type="term" value="F:phosphoglycerate dehydrogenase activity"/>
    <property type="evidence" value="ECO:0007669"/>
    <property type="project" value="UniProtKB-ARBA"/>
</dbReference>
<dbReference type="GO" id="GO:0047545">
    <property type="term" value="F:(S)-2-hydroxyglutarate dehydrogenase activity"/>
    <property type="evidence" value="ECO:0007669"/>
    <property type="project" value="UniProtKB-ARBA"/>
</dbReference>